<dbReference type="Proteomes" id="UP000198915">
    <property type="component" value="Unassembled WGS sequence"/>
</dbReference>
<evidence type="ECO:0000313" key="2">
    <source>
        <dbReference type="Proteomes" id="UP000198915"/>
    </source>
</evidence>
<proteinExistence type="predicted"/>
<dbReference type="SUPFAM" id="SSF51735">
    <property type="entry name" value="NAD(P)-binding Rossmann-fold domains"/>
    <property type="match status" value="1"/>
</dbReference>
<dbReference type="PANTHER" id="PTHR43245:SF13">
    <property type="entry name" value="UDP-D-APIOSE_UDP-D-XYLOSE SYNTHASE 2"/>
    <property type="match status" value="1"/>
</dbReference>
<name>A0A1I3NDA8_9BACL</name>
<dbReference type="PANTHER" id="PTHR43245">
    <property type="entry name" value="BIFUNCTIONAL POLYMYXIN RESISTANCE PROTEIN ARNA"/>
    <property type="match status" value="1"/>
</dbReference>
<keyword evidence="2" id="KW-1185">Reference proteome</keyword>
<reference evidence="2" key="1">
    <citation type="submission" date="2016-10" db="EMBL/GenBank/DDBJ databases">
        <authorList>
            <person name="Varghese N."/>
            <person name="Submissions S."/>
        </authorList>
    </citation>
    <scope>NUCLEOTIDE SEQUENCE [LARGE SCALE GENOMIC DNA]</scope>
    <source>
        <strain evidence="2">OK042</strain>
    </source>
</reference>
<evidence type="ECO:0000313" key="1">
    <source>
        <dbReference type="EMBL" id="SFJ07135.1"/>
    </source>
</evidence>
<dbReference type="Gene3D" id="3.40.50.720">
    <property type="entry name" value="NAD(P)-binding Rossmann-like Domain"/>
    <property type="match status" value="1"/>
</dbReference>
<gene>
    <name evidence="1" type="ORF">SAMN05518846_10235</name>
</gene>
<dbReference type="RefSeq" id="WP_092266574.1">
    <property type="nucleotide sequence ID" value="NZ_BJOE01000001.1"/>
</dbReference>
<dbReference type="EMBL" id="FORT01000002">
    <property type="protein sequence ID" value="SFJ07135.1"/>
    <property type="molecule type" value="Genomic_DNA"/>
</dbReference>
<accession>A0A1I3NDA8</accession>
<dbReference type="InterPro" id="IPR050177">
    <property type="entry name" value="Lipid_A_modif_metabolic_enz"/>
</dbReference>
<organism evidence="1 2">
    <name type="scientific">Brevibacillus centrosporus</name>
    <dbReference type="NCBI Taxonomy" id="54910"/>
    <lineage>
        <taxon>Bacteria</taxon>
        <taxon>Bacillati</taxon>
        <taxon>Bacillota</taxon>
        <taxon>Bacilli</taxon>
        <taxon>Bacillales</taxon>
        <taxon>Paenibacillaceae</taxon>
        <taxon>Brevibacillus</taxon>
    </lineage>
</organism>
<dbReference type="STRING" id="1884381.SAMN05518846_10235"/>
<protein>
    <submittedName>
        <fullName evidence="1">Nucleoside-diphosphate-sugar epimerase</fullName>
    </submittedName>
</protein>
<sequence>MTKVLVLGGTRFFGKRLVQLLVAAGADVTVATRGLTEVDLPPQVKRLTLDRDEKDSLAIAGEQEWDIVYDNICYSSQNAKDACDVFAGKVGKYVLTSTLSVYDFSEDFLKEEAFDPDSYEIRLLPRDKVTYQEGKRQAEAVFFQEASFPVAAVRFPIVLAEDDYTRRLHFHVEHILEERPIGIANPEAVMCFIHAGEAAQFLQWLGSSSMTGPVNACSHGTIRQQSLMENISDIVGKPVQLVKEKDAADYSPFAFPASFFMDNQKAEQAGFAFWQLNDWLPDLIQTLSTTILKQKV</sequence>
<dbReference type="InterPro" id="IPR036291">
    <property type="entry name" value="NAD(P)-bd_dom_sf"/>
</dbReference>
<dbReference type="AlphaFoldDB" id="A0A1I3NDA8"/>